<dbReference type="PANTHER" id="PTHR45947">
    <property type="entry name" value="SULFOQUINOVOSYL TRANSFERASE SQD2"/>
    <property type="match status" value="1"/>
</dbReference>
<keyword evidence="3" id="KW-0328">Glycosyltransferase</keyword>
<dbReference type="Gene3D" id="3.40.50.2000">
    <property type="entry name" value="Glycogen Phosphorylase B"/>
    <property type="match status" value="2"/>
</dbReference>
<feature type="domain" description="Glycosyl transferase family 1" evidence="1">
    <location>
        <begin position="210"/>
        <end position="374"/>
    </location>
</feature>
<protein>
    <submittedName>
        <fullName evidence="3">Glycosyltransferase</fullName>
        <ecNumber evidence="3">2.4.1.-</ecNumber>
    </submittedName>
</protein>
<dbReference type="SUPFAM" id="SSF53756">
    <property type="entry name" value="UDP-Glycosyltransferase/glycogen phosphorylase"/>
    <property type="match status" value="1"/>
</dbReference>
<name>A0AAC9KB33_9PROT</name>
<proteinExistence type="predicted"/>
<evidence type="ECO:0000259" key="2">
    <source>
        <dbReference type="Pfam" id="PF13439"/>
    </source>
</evidence>
<dbReference type="InterPro" id="IPR028098">
    <property type="entry name" value="Glyco_trans_4-like_N"/>
</dbReference>
<sequence>MERSSPADRRRESRRKGNVLRHEMRQILIFRHNLFRVSEPFVTEPAEALTRYRPLYMGWLRYGEAPSGAESIVLGRCSGTRPSAAVGWQMLSRDPGPYLRRLGERRPSLIHAHFGVDGSYALPLARRLGVKLITTFHGFDATLSLAGLMTSPPWAWYALMRRRLAREGALFLCASAFIRRKVLALGFPSERTRVHYIGVDCAGIMPRVPEEETRTILHVARLVDVKGTASLIRAFARLNGRHKDVRLDIIGQGPLLSGLRDLARALGVEARVRFLGAWPHEAVLHHIRQAAMLVQPSVRTHSGREEGLGMVLLEAAASGVPAIGSLSGGIPEAVRDGETGFLTPERDVEALARRMNDLLDDDTLRRRMGHAARRMAEQEFDRQRQTTRLETLYDSVLDHAG</sequence>
<dbReference type="EMBL" id="CP018191">
    <property type="protein sequence ID" value="APH53467.1"/>
    <property type="molecule type" value="Genomic_DNA"/>
</dbReference>
<dbReference type="InterPro" id="IPR050194">
    <property type="entry name" value="Glycosyltransferase_grp1"/>
</dbReference>
<reference evidence="4" key="1">
    <citation type="submission" date="2016-11" db="EMBL/GenBank/DDBJ databases">
        <title>Comparative genomic and phenotypic analysis of Granulibacter bethesdensis clinical isolates from patients with chronic granulomatous disease.</title>
        <authorList>
            <person name="Zarember K.A."/>
            <person name="Porcella S.F."/>
            <person name="Chu J."/>
            <person name="Ding L."/>
            <person name="Dahlstrom E."/>
            <person name="Barbian K."/>
            <person name="Martens C."/>
            <person name="Sykora L."/>
            <person name="Kramer S."/>
            <person name="Pettinato A.M."/>
            <person name="Hong H."/>
            <person name="Wald G."/>
            <person name="Berg L.J."/>
            <person name="Rogge L.S."/>
            <person name="Greenberg D.E."/>
            <person name="Falcone E.L."/>
            <person name="Neves J.F."/>
            <person name="Simoes M.J."/>
            <person name="Casal M."/>
            <person name="Rodriguez-Lopez F.C."/>
            <person name="Zelazny A."/>
            <person name="Gallin J.I."/>
            <person name="Holland S.M."/>
        </authorList>
    </citation>
    <scope>NUCLEOTIDE SEQUENCE [LARGE SCALE GENOMIC DNA]</scope>
    <source>
        <strain evidence="4">NIH9.1</strain>
    </source>
</reference>
<dbReference type="EC" id="2.4.1.-" evidence="3"/>
<accession>A0AAC9KB33</accession>
<dbReference type="AlphaFoldDB" id="A0AAC9KB33"/>
<evidence type="ECO:0000313" key="4">
    <source>
        <dbReference type="Proteomes" id="UP000182373"/>
    </source>
</evidence>
<feature type="domain" description="Glycosyltransferase subfamily 4-like N-terminal" evidence="2">
    <location>
        <begin position="96"/>
        <end position="201"/>
    </location>
</feature>
<organism evidence="3 4">
    <name type="scientific">Granulibacter bethesdensis</name>
    <dbReference type="NCBI Taxonomy" id="364410"/>
    <lineage>
        <taxon>Bacteria</taxon>
        <taxon>Pseudomonadati</taxon>
        <taxon>Pseudomonadota</taxon>
        <taxon>Alphaproteobacteria</taxon>
        <taxon>Acetobacterales</taxon>
        <taxon>Acetobacteraceae</taxon>
        <taxon>Granulibacter</taxon>
    </lineage>
</organism>
<gene>
    <name evidence="3" type="ORF">GbCGDNIH9_0244</name>
</gene>
<dbReference type="GO" id="GO:0016757">
    <property type="term" value="F:glycosyltransferase activity"/>
    <property type="evidence" value="ECO:0007669"/>
    <property type="project" value="UniProtKB-KW"/>
</dbReference>
<dbReference type="Pfam" id="PF13439">
    <property type="entry name" value="Glyco_transf_4"/>
    <property type="match status" value="1"/>
</dbReference>
<dbReference type="InterPro" id="IPR001296">
    <property type="entry name" value="Glyco_trans_1"/>
</dbReference>
<dbReference type="Proteomes" id="UP000182373">
    <property type="component" value="Chromosome"/>
</dbReference>
<dbReference type="PANTHER" id="PTHR45947:SF14">
    <property type="entry name" value="SLL1723 PROTEIN"/>
    <property type="match status" value="1"/>
</dbReference>
<evidence type="ECO:0000313" key="3">
    <source>
        <dbReference type="EMBL" id="APH53467.1"/>
    </source>
</evidence>
<keyword evidence="3" id="KW-0808">Transferase</keyword>
<dbReference type="Pfam" id="PF00534">
    <property type="entry name" value="Glycos_transf_1"/>
    <property type="match status" value="1"/>
</dbReference>
<evidence type="ECO:0000259" key="1">
    <source>
        <dbReference type="Pfam" id="PF00534"/>
    </source>
</evidence>